<feature type="coiled-coil region" evidence="1">
    <location>
        <begin position="42"/>
        <end position="69"/>
    </location>
</feature>
<evidence type="ECO:0000313" key="3">
    <source>
        <dbReference type="EMBL" id="PIT86150.1"/>
    </source>
</evidence>
<feature type="transmembrane region" description="Helical" evidence="2">
    <location>
        <begin position="274"/>
        <end position="296"/>
    </location>
</feature>
<evidence type="ECO:0000256" key="1">
    <source>
        <dbReference type="SAM" id="Coils"/>
    </source>
</evidence>
<name>A0A2M6W0B3_9BACT</name>
<dbReference type="Pfam" id="PF18895">
    <property type="entry name" value="T4SS_pilin"/>
    <property type="match status" value="1"/>
</dbReference>
<keyword evidence="2" id="KW-0812">Transmembrane</keyword>
<dbReference type="InterPro" id="IPR043993">
    <property type="entry name" value="T4SS_pilin"/>
</dbReference>
<dbReference type="Proteomes" id="UP000229362">
    <property type="component" value="Unassembled WGS sequence"/>
</dbReference>
<protein>
    <submittedName>
        <fullName evidence="3">Uncharacterized protein</fullName>
    </submittedName>
</protein>
<organism evidence="3 4">
    <name type="scientific">Candidatus Magasanikbacteria bacterium CG10_big_fil_rev_8_21_14_0_10_43_6</name>
    <dbReference type="NCBI Taxonomy" id="1974650"/>
    <lineage>
        <taxon>Bacteria</taxon>
        <taxon>Candidatus Magasanikiibacteriota</taxon>
    </lineage>
</organism>
<evidence type="ECO:0000256" key="2">
    <source>
        <dbReference type="SAM" id="Phobius"/>
    </source>
</evidence>
<feature type="transmembrane region" description="Helical" evidence="2">
    <location>
        <begin position="238"/>
        <end position="262"/>
    </location>
</feature>
<evidence type="ECO:0000313" key="4">
    <source>
        <dbReference type="Proteomes" id="UP000229362"/>
    </source>
</evidence>
<dbReference type="EMBL" id="PFBZ01000201">
    <property type="protein sequence ID" value="PIT86150.1"/>
    <property type="molecule type" value="Genomic_DNA"/>
</dbReference>
<sequence>MHVSSIKKIFSYLFIFFALGLSVLSTTQVSAVGYGGADFRASQQADEAVKRLEEQRKQAAIAAAQAKDQGLREECDRRLVQTSPQCANIEDLIEGPPGETVEQQTEREELLASCNQAFTSCMSVNDNAGNFSDAENDCRKKRAVYNNGACASPATIGSNACIDFYNSCLKDAEWDQQAIAEALGSAGEAGGTAGGYPVRMTIEEYNKLNTPIPYCAFTYEGCRDADDLVTLMVNIGKMIFSVIGMLAFVMFIYGGFTMILAMGNPEKFKKGMQILVAAVVGIVISLSAYLLINFILDALGVGAGFRAL</sequence>
<proteinExistence type="predicted"/>
<keyword evidence="1" id="KW-0175">Coiled coil</keyword>
<comment type="caution">
    <text evidence="3">The sequence shown here is derived from an EMBL/GenBank/DDBJ whole genome shotgun (WGS) entry which is preliminary data.</text>
</comment>
<keyword evidence="2" id="KW-0472">Membrane</keyword>
<gene>
    <name evidence="3" type="ORF">COU33_04750</name>
</gene>
<reference evidence="4" key="1">
    <citation type="submission" date="2017-09" db="EMBL/GenBank/DDBJ databases">
        <title>Depth-based differentiation of microbial function through sediment-hosted aquifers and enrichment of novel symbionts in the deep terrestrial subsurface.</title>
        <authorList>
            <person name="Probst A.J."/>
            <person name="Ladd B."/>
            <person name="Jarett J.K."/>
            <person name="Geller-Mcgrath D.E."/>
            <person name="Sieber C.M.K."/>
            <person name="Emerson J.B."/>
            <person name="Anantharaman K."/>
            <person name="Thomas B.C."/>
            <person name="Malmstrom R."/>
            <person name="Stieglmeier M."/>
            <person name="Klingl A."/>
            <person name="Woyke T."/>
            <person name="Ryan C.M."/>
            <person name="Banfield J.F."/>
        </authorList>
    </citation>
    <scope>NUCLEOTIDE SEQUENCE [LARGE SCALE GENOMIC DNA]</scope>
</reference>
<accession>A0A2M6W0B3</accession>
<dbReference type="AlphaFoldDB" id="A0A2M6W0B3"/>
<keyword evidence="2" id="KW-1133">Transmembrane helix</keyword>